<sequence>MRAIDKITLGTVLLAIAVALAWVAPASAQQILLDKPVRAGELVCFPDLNDPLVYYYVNDKPHLSMDENGKPQFSFLRYVENVRSGADQAEAREGEGGGIVHAVVALSVTKEQIAAAQRALVRVAPGAKLVGPVVYKSGKFGLVSSFKDTNGNMTKQVVGLGNAPLLDGDKAAVSIQVTKLGAKILWESFQTPTPDISFSFEMDMSGYRSPHRALIEANFDQIYEHKAFSVGIATQFLAAEIKGAFDDLKREGAIKLTQVGEDEKLDALITTAYNKIAEIMFSPMGGTGTPDLSSLTGTGGQPSMLDRATAMLKENRTATEQQNEKIRAENKTIREENRAAAEATTPAPASATGGSAKAAAGTATDAADDRPRGYRPRTPSLSPTYADEARPTDAPGSGGPVAERKEESAPSFAVLASFEMKRVHQRGIFKIDLNKYTTDNLTLRFDENIGDMRSLMKEGDNFRQVNLDDPLYKQRELVVFVDGMNAKDFGDYVNFATVQMRKHHQGGDETQDEVRIDRVNFNKEGNNFKLLYGWKNDSDRRQWMNYEYQTTWSFFGGKEVVQPWKKANAGAINLAPPFQKHSVDLQADPDVITAAGVRSITVKLFYKLGDTEQVKTVTLNATKGQLSDKIDFILPADVVNYDYQIDWRLKGNRVVSSGRKSASDAILFVDELPSAG</sequence>
<protein>
    <submittedName>
        <fullName evidence="2">Uncharacterized protein</fullName>
    </submittedName>
</protein>
<feature type="compositionally biased region" description="Basic and acidic residues" evidence="1">
    <location>
        <begin position="314"/>
        <end position="339"/>
    </location>
</feature>
<feature type="region of interest" description="Disordered" evidence="1">
    <location>
        <begin position="314"/>
        <end position="406"/>
    </location>
</feature>
<dbReference type="EMBL" id="VBOR01000053">
    <property type="protein sequence ID" value="TMQ49699.1"/>
    <property type="molecule type" value="Genomic_DNA"/>
</dbReference>
<dbReference type="Proteomes" id="UP000316292">
    <property type="component" value="Unassembled WGS sequence"/>
</dbReference>
<proteinExistence type="predicted"/>
<accession>A0A538SEA2</accession>
<feature type="compositionally biased region" description="Low complexity" evidence="1">
    <location>
        <begin position="340"/>
        <end position="365"/>
    </location>
</feature>
<name>A0A538SEA2_UNCEI</name>
<reference evidence="2 3" key="1">
    <citation type="journal article" date="2019" name="Nat. Microbiol.">
        <title>Mediterranean grassland soil C-N compound turnover is dependent on rainfall and depth, and is mediated by genomically divergent microorganisms.</title>
        <authorList>
            <person name="Diamond S."/>
            <person name="Andeer P.F."/>
            <person name="Li Z."/>
            <person name="Crits-Christoph A."/>
            <person name="Burstein D."/>
            <person name="Anantharaman K."/>
            <person name="Lane K.R."/>
            <person name="Thomas B.C."/>
            <person name="Pan C."/>
            <person name="Northen T.R."/>
            <person name="Banfield J.F."/>
        </authorList>
    </citation>
    <scope>NUCLEOTIDE SEQUENCE [LARGE SCALE GENOMIC DNA]</scope>
    <source>
        <strain evidence="2">WS_1</strain>
    </source>
</reference>
<comment type="caution">
    <text evidence="2">The sequence shown here is derived from an EMBL/GenBank/DDBJ whole genome shotgun (WGS) entry which is preliminary data.</text>
</comment>
<evidence type="ECO:0000313" key="2">
    <source>
        <dbReference type="EMBL" id="TMQ49699.1"/>
    </source>
</evidence>
<organism evidence="2 3">
    <name type="scientific">Eiseniibacteriota bacterium</name>
    <dbReference type="NCBI Taxonomy" id="2212470"/>
    <lineage>
        <taxon>Bacteria</taxon>
        <taxon>Candidatus Eiseniibacteriota</taxon>
    </lineage>
</organism>
<evidence type="ECO:0000256" key="1">
    <source>
        <dbReference type="SAM" id="MobiDB-lite"/>
    </source>
</evidence>
<evidence type="ECO:0000313" key="3">
    <source>
        <dbReference type="Proteomes" id="UP000316292"/>
    </source>
</evidence>
<dbReference type="AlphaFoldDB" id="A0A538SEA2"/>
<gene>
    <name evidence="2" type="ORF">E6K71_04100</name>
</gene>